<accession>A0ACC0V1F4</accession>
<comment type="caution">
    <text evidence="1">The sequence shown here is derived from an EMBL/GenBank/DDBJ whole genome shotgun (WGS) entry which is preliminary data.</text>
</comment>
<keyword evidence="2" id="KW-1185">Reference proteome</keyword>
<dbReference type="Proteomes" id="UP001163324">
    <property type="component" value="Chromosome 4"/>
</dbReference>
<proteinExistence type="predicted"/>
<reference evidence="1" key="1">
    <citation type="submission" date="2022-10" db="EMBL/GenBank/DDBJ databases">
        <title>Complete Genome of Trichothecium roseum strain YXFP-22015, a Plant Pathogen Isolated from Citrus.</title>
        <authorList>
            <person name="Wang Y."/>
            <person name="Zhu L."/>
        </authorList>
    </citation>
    <scope>NUCLEOTIDE SEQUENCE</scope>
    <source>
        <strain evidence="1">YXFP-22015</strain>
    </source>
</reference>
<organism evidence="1 2">
    <name type="scientific">Trichothecium roseum</name>
    <dbReference type="NCBI Taxonomy" id="47278"/>
    <lineage>
        <taxon>Eukaryota</taxon>
        <taxon>Fungi</taxon>
        <taxon>Dikarya</taxon>
        <taxon>Ascomycota</taxon>
        <taxon>Pezizomycotina</taxon>
        <taxon>Sordariomycetes</taxon>
        <taxon>Hypocreomycetidae</taxon>
        <taxon>Hypocreales</taxon>
        <taxon>Hypocreales incertae sedis</taxon>
        <taxon>Trichothecium</taxon>
    </lineage>
</organism>
<protein>
    <submittedName>
        <fullName evidence="1">Uncharacterized protein</fullName>
    </submittedName>
</protein>
<evidence type="ECO:0000313" key="2">
    <source>
        <dbReference type="Proteomes" id="UP001163324"/>
    </source>
</evidence>
<evidence type="ECO:0000313" key="1">
    <source>
        <dbReference type="EMBL" id="KAI9900225.1"/>
    </source>
</evidence>
<dbReference type="EMBL" id="CM047943">
    <property type="protein sequence ID" value="KAI9900225.1"/>
    <property type="molecule type" value="Genomic_DNA"/>
</dbReference>
<name>A0ACC0V1F4_9HYPO</name>
<sequence>MARRRQVIDSSDQESDPADQEVSGSDTGSSSGSESGNDLLDMEAHDAPLPGDDSSEVEVDEKFEPFMRLPPELRQKIWESFCPHLASRHGRILSLNFSMEYNVANGPPSAYVWSDDEDDEDEEPVKGPRIRFTVYDGLSLQDHTAGLRLVMAVHGESRQFALKLFPDTIDMRTGSGDAIVRFNRDRDIIMPVCRSQMYRLHEKTLKSISQVKHIAFDWAPDRPEDAVTVLDRGLVGAMPNLETIYLCRHWMSEGFSKSRLRWCASPMVNCHFMETWQKEQLLGEDLVWMMCWPDVKRHPDFTKTHVDPDFFEGFPARCVDQIKKGGVKLLPMVNFEEIGGVDRFYTLVKEHDDGLAADGADSDWSEWDVADEPESEDDYESDGIDDSEHPQVEEADSQDDLLDDGGDSEDDASNGREVVHRPKRRRVVDSDDDDDDDDQEEGKGAPSSGGDKRPAKRNKSNEVMVVVSSDEDEEEEEEEEGASSDDDGSDDENPQPRLSLAERLAQARRDNPIPGEEEEDEDSEDDSDECSYGRGEDEEEDEEDSEDGMVERFAEESEGEGEDGYDEEEEGY</sequence>
<gene>
    <name evidence="1" type="ORF">N3K66_004487</name>
</gene>